<dbReference type="Pfam" id="PF03167">
    <property type="entry name" value="UDG"/>
    <property type="match status" value="1"/>
</dbReference>
<evidence type="ECO:0000256" key="7">
    <source>
        <dbReference type="ARBA" id="ARBA00022763"/>
    </source>
</evidence>
<dbReference type="EC" id="3.2.2.27" evidence="3"/>
<evidence type="ECO:0000256" key="6">
    <source>
        <dbReference type="ARBA" id="ARBA00022723"/>
    </source>
</evidence>
<dbReference type="InterPro" id="IPR036895">
    <property type="entry name" value="Uracil-DNA_glycosylase-like_sf"/>
</dbReference>
<evidence type="ECO:0000256" key="12">
    <source>
        <dbReference type="SAM" id="Coils"/>
    </source>
</evidence>
<keyword evidence="12" id="KW-0175">Coiled coil</keyword>
<keyword evidence="7" id="KW-0227">DNA damage</keyword>
<protein>
    <recommendedName>
        <fullName evidence="4">Type-4 uracil-DNA glycosylase</fullName>
        <ecNumber evidence="3">3.2.2.27</ecNumber>
    </recommendedName>
</protein>
<evidence type="ECO:0000259" key="13">
    <source>
        <dbReference type="SMART" id="SM00986"/>
    </source>
</evidence>
<feature type="coiled-coil region" evidence="12">
    <location>
        <begin position="172"/>
        <end position="202"/>
    </location>
</feature>
<comment type="caution">
    <text evidence="14">The sequence shown here is derived from an EMBL/GenBank/DDBJ whole genome shotgun (WGS) entry which is preliminary data.</text>
</comment>
<organism evidence="14 15">
    <name type="scientific">Candidatus Woesebacteria bacterium RIFOXYB1_FULL_38_16</name>
    <dbReference type="NCBI Taxonomy" id="1802538"/>
    <lineage>
        <taxon>Bacteria</taxon>
        <taxon>Candidatus Woeseibacteriota</taxon>
    </lineage>
</organism>
<name>A0A1F8CWV6_9BACT</name>
<dbReference type="GO" id="GO:0004844">
    <property type="term" value="F:uracil DNA N-glycosylase activity"/>
    <property type="evidence" value="ECO:0007669"/>
    <property type="project" value="UniProtKB-EC"/>
</dbReference>
<accession>A0A1F8CWV6</accession>
<evidence type="ECO:0000313" key="15">
    <source>
        <dbReference type="Proteomes" id="UP000178999"/>
    </source>
</evidence>
<gene>
    <name evidence="14" type="ORF">A2382_04995</name>
</gene>
<evidence type="ECO:0000256" key="4">
    <source>
        <dbReference type="ARBA" id="ARBA00019403"/>
    </source>
</evidence>
<proteinExistence type="inferred from homology"/>
<dbReference type="GO" id="GO:0046872">
    <property type="term" value="F:metal ion binding"/>
    <property type="evidence" value="ECO:0007669"/>
    <property type="project" value="UniProtKB-KW"/>
</dbReference>
<evidence type="ECO:0000256" key="3">
    <source>
        <dbReference type="ARBA" id="ARBA00012030"/>
    </source>
</evidence>
<dbReference type="Proteomes" id="UP000178999">
    <property type="component" value="Unassembled WGS sequence"/>
</dbReference>
<evidence type="ECO:0000256" key="11">
    <source>
        <dbReference type="ARBA" id="ARBA00023204"/>
    </source>
</evidence>
<sequence length="209" mass="23844">MSKEKKLSLIKEYMVKADLPLKKGATRLVFGEGSPDAKVLFLGEAPGYWEDIKGVPFVGNAGTLLNKMLLVIGMPREEVYITNIIHYRPSENRDPLPSEIAAFQPYLDRIIRVIEPKVIVTLGRFSMNKFLPDAKISRIHGKEHVVKFGEESKAVVYPMYHPAAALRSEAVLQDFEDDFRSLSGILRKLEEKEEIKEEVKKESWQMKLI</sequence>
<comment type="catalytic activity">
    <reaction evidence="1">
        <text>Hydrolyzes single-stranded DNA or mismatched double-stranded DNA and polynucleotides, releasing free uracil.</text>
        <dbReference type="EC" id="3.2.2.27"/>
    </reaction>
</comment>
<keyword evidence="6" id="KW-0479">Metal-binding</keyword>
<dbReference type="InterPro" id="IPR051536">
    <property type="entry name" value="UDG_Type-4/5"/>
</dbReference>
<dbReference type="NCBIfam" id="TIGR00758">
    <property type="entry name" value="UDG_fam4"/>
    <property type="match status" value="1"/>
</dbReference>
<evidence type="ECO:0000256" key="8">
    <source>
        <dbReference type="ARBA" id="ARBA00022801"/>
    </source>
</evidence>
<dbReference type="InterPro" id="IPR005122">
    <property type="entry name" value="Uracil-DNA_glycosylase-like"/>
</dbReference>
<evidence type="ECO:0000256" key="1">
    <source>
        <dbReference type="ARBA" id="ARBA00001400"/>
    </source>
</evidence>
<dbReference type="CDD" id="cd10030">
    <property type="entry name" value="UDG-F4_TTUDGA_SPO1dp_like"/>
    <property type="match status" value="1"/>
</dbReference>
<keyword evidence="9" id="KW-0408">Iron</keyword>
<keyword evidence="11" id="KW-0234">DNA repair</keyword>
<dbReference type="SMART" id="SM00987">
    <property type="entry name" value="UreE_C"/>
    <property type="match status" value="1"/>
</dbReference>
<dbReference type="AlphaFoldDB" id="A0A1F8CWV6"/>
<evidence type="ECO:0000256" key="9">
    <source>
        <dbReference type="ARBA" id="ARBA00023004"/>
    </source>
</evidence>
<dbReference type="GO" id="GO:0051539">
    <property type="term" value="F:4 iron, 4 sulfur cluster binding"/>
    <property type="evidence" value="ECO:0007669"/>
    <property type="project" value="UniProtKB-KW"/>
</dbReference>
<evidence type="ECO:0000256" key="10">
    <source>
        <dbReference type="ARBA" id="ARBA00023014"/>
    </source>
</evidence>
<dbReference type="PANTHER" id="PTHR33693">
    <property type="entry name" value="TYPE-5 URACIL-DNA GLYCOSYLASE"/>
    <property type="match status" value="1"/>
</dbReference>
<evidence type="ECO:0000313" key="14">
    <source>
        <dbReference type="EMBL" id="OGM80015.1"/>
    </source>
</evidence>
<comment type="similarity">
    <text evidence="2">Belongs to the uracil-DNA glycosylase (UDG) superfamily. Type 4 (UDGa) family.</text>
</comment>
<dbReference type="GO" id="GO:0006281">
    <property type="term" value="P:DNA repair"/>
    <property type="evidence" value="ECO:0007669"/>
    <property type="project" value="UniProtKB-KW"/>
</dbReference>
<keyword evidence="10" id="KW-0411">Iron-sulfur</keyword>
<dbReference type="STRING" id="1802538.A2382_04995"/>
<dbReference type="Gene3D" id="3.40.470.10">
    <property type="entry name" value="Uracil-DNA glycosylase-like domain"/>
    <property type="match status" value="1"/>
</dbReference>
<dbReference type="PANTHER" id="PTHR33693:SF1">
    <property type="entry name" value="TYPE-4 URACIL-DNA GLYCOSYLASE"/>
    <property type="match status" value="1"/>
</dbReference>
<dbReference type="SUPFAM" id="SSF52141">
    <property type="entry name" value="Uracil-DNA glycosylase-like"/>
    <property type="match status" value="1"/>
</dbReference>
<dbReference type="InterPro" id="IPR005273">
    <property type="entry name" value="Ura-DNA_glyco_family4"/>
</dbReference>
<keyword evidence="5" id="KW-0004">4Fe-4S</keyword>
<reference evidence="14 15" key="1">
    <citation type="journal article" date="2016" name="Nat. Commun.">
        <title>Thousands of microbial genomes shed light on interconnected biogeochemical processes in an aquifer system.</title>
        <authorList>
            <person name="Anantharaman K."/>
            <person name="Brown C.T."/>
            <person name="Hug L.A."/>
            <person name="Sharon I."/>
            <person name="Castelle C.J."/>
            <person name="Probst A.J."/>
            <person name="Thomas B.C."/>
            <person name="Singh A."/>
            <person name="Wilkins M.J."/>
            <person name="Karaoz U."/>
            <person name="Brodie E.L."/>
            <person name="Williams K.H."/>
            <person name="Hubbard S.S."/>
            <person name="Banfield J.F."/>
        </authorList>
    </citation>
    <scope>NUCLEOTIDE SEQUENCE [LARGE SCALE GENOMIC DNA]</scope>
</reference>
<evidence type="ECO:0000256" key="2">
    <source>
        <dbReference type="ARBA" id="ARBA00006521"/>
    </source>
</evidence>
<evidence type="ECO:0000256" key="5">
    <source>
        <dbReference type="ARBA" id="ARBA00022485"/>
    </source>
</evidence>
<feature type="domain" description="Uracil-DNA glycosylase-like" evidence="13">
    <location>
        <begin position="30"/>
        <end position="180"/>
    </location>
</feature>
<keyword evidence="8" id="KW-0378">Hydrolase</keyword>
<dbReference type="SMART" id="SM00986">
    <property type="entry name" value="UDG"/>
    <property type="match status" value="1"/>
</dbReference>
<dbReference type="EMBL" id="MGHY01000005">
    <property type="protein sequence ID" value="OGM80015.1"/>
    <property type="molecule type" value="Genomic_DNA"/>
</dbReference>